<keyword evidence="7" id="KW-1185">Reference proteome</keyword>
<name>A0A1N7DW28_9NOCA</name>
<dbReference type="Pfam" id="PF00440">
    <property type="entry name" value="TetR_N"/>
    <property type="match status" value="1"/>
</dbReference>
<accession>A0A1N7DW28</accession>
<keyword evidence="3" id="KW-0804">Transcription</keyword>
<dbReference type="AlphaFoldDB" id="A0A1N7DW28"/>
<evidence type="ECO:0000256" key="1">
    <source>
        <dbReference type="ARBA" id="ARBA00023015"/>
    </source>
</evidence>
<proteinExistence type="predicted"/>
<dbReference type="PRINTS" id="PR00455">
    <property type="entry name" value="HTHTETR"/>
</dbReference>
<dbReference type="Proteomes" id="UP000186218">
    <property type="component" value="Unassembled WGS sequence"/>
</dbReference>
<dbReference type="GO" id="GO:0003700">
    <property type="term" value="F:DNA-binding transcription factor activity"/>
    <property type="evidence" value="ECO:0007669"/>
    <property type="project" value="TreeGrafter"/>
</dbReference>
<evidence type="ECO:0000256" key="4">
    <source>
        <dbReference type="PROSITE-ProRule" id="PRU00335"/>
    </source>
</evidence>
<dbReference type="GO" id="GO:0000976">
    <property type="term" value="F:transcription cis-regulatory region binding"/>
    <property type="evidence" value="ECO:0007669"/>
    <property type="project" value="TreeGrafter"/>
</dbReference>
<dbReference type="PROSITE" id="PS50977">
    <property type="entry name" value="HTH_TETR_2"/>
    <property type="match status" value="1"/>
</dbReference>
<dbReference type="InterPro" id="IPR009057">
    <property type="entry name" value="Homeodomain-like_sf"/>
</dbReference>
<evidence type="ECO:0000256" key="3">
    <source>
        <dbReference type="ARBA" id="ARBA00023163"/>
    </source>
</evidence>
<sequence length="206" mass="22776">MPTSSTRPRQRLSAEQRREQIVSATVSVLAEHGFRGTSVDAIAQRAGVSKGLMWHYFEDRDDLMVRTAEHALLELRHAVAARIDLTAPAPDVIRAAIHGAAHTRDTHGAQRRALDEIVNNLRTAEGSARFTLRDYEDMYLAQERIFRRGQDDGDFRAALNPRALAVTYQGAVDAMLGYLDAHPDVDADGYAATVADILLDGIVRSR</sequence>
<evidence type="ECO:0000259" key="5">
    <source>
        <dbReference type="PROSITE" id="PS50977"/>
    </source>
</evidence>
<dbReference type="STRING" id="1344003.SAMN05445060_0949"/>
<dbReference type="PANTHER" id="PTHR30055:SF234">
    <property type="entry name" value="HTH-TYPE TRANSCRIPTIONAL REGULATOR BETI"/>
    <property type="match status" value="1"/>
</dbReference>
<evidence type="ECO:0000313" key="7">
    <source>
        <dbReference type="Proteomes" id="UP000186218"/>
    </source>
</evidence>
<dbReference type="InterPro" id="IPR036271">
    <property type="entry name" value="Tet_transcr_reg_TetR-rel_C_sf"/>
</dbReference>
<gene>
    <name evidence="6" type="ORF">SAMN05445060_0949</name>
</gene>
<dbReference type="OrthoDB" id="4726108at2"/>
<dbReference type="EMBL" id="FTNT01000002">
    <property type="protein sequence ID" value="SIR79925.1"/>
    <property type="molecule type" value="Genomic_DNA"/>
</dbReference>
<dbReference type="Gene3D" id="1.10.357.10">
    <property type="entry name" value="Tetracycline Repressor, domain 2"/>
    <property type="match status" value="1"/>
</dbReference>
<evidence type="ECO:0000256" key="2">
    <source>
        <dbReference type="ARBA" id="ARBA00023125"/>
    </source>
</evidence>
<keyword evidence="1" id="KW-0805">Transcription regulation</keyword>
<dbReference type="Gene3D" id="1.10.10.60">
    <property type="entry name" value="Homeodomain-like"/>
    <property type="match status" value="1"/>
</dbReference>
<dbReference type="SUPFAM" id="SSF48498">
    <property type="entry name" value="Tetracyclin repressor-like, C-terminal domain"/>
    <property type="match status" value="1"/>
</dbReference>
<dbReference type="PANTHER" id="PTHR30055">
    <property type="entry name" value="HTH-TYPE TRANSCRIPTIONAL REGULATOR RUTR"/>
    <property type="match status" value="1"/>
</dbReference>
<evidence type="ECO:0000313" key="6">
    <source>
        <dbReference type="EMBL" id="SIR79925.1"/>
    </source>
</evidence>
<keyword evidence="2 4" id="KW-0238">DNA-binding</keyword>
<protein>
    <submittedName>
        <fullName evidence="6">Transcriptional regulator, TetR family</fullName>
    </submittedName>
</protein>
<dbReference type="RefSeq" id="WP_076476988.1">
    <property type="nucleotide sequence ID" value="NZ_FTNT01000002.1"/>
</dbReference>
<feature type="domain" description="HTH tetR-type" evidence="5">
    <location>
        <begin position="15"/>
        <end position="75"/>
    </location>
</feature>
<reference evidence="6 7" key="1">
    <citation type="submission" date="2017-01" db="EMBL/GenBank/DDBJ databases">
        <authorList>
            <person name="Mah S.A."/>
            <person name="Swanson W.J."/>
            <person name="Moy G.W."/>
            <person name="Vacquier V.D."/>
        </authorList>
    </citation>
    <scope>NUCLEOTIDE SEQUENCE [LARGE SCALE GENOMIC DNA]</scope>
    <source>
        <strain evidence="6 7">CPCC 203464</strain>
    </source>
</reference>
<organism evidence="6 7">
    <name type="scientific">Williamsia sterculiae</name>
    <dbReference type="NCBI Taxonomy" id="1344003"/>
    <lineage>
        <taxon>Bacteria</taxon>
        <taxon>Bacillati</taxon>
        <taxon>Actinomycetota</taxon>
        <taxon>Actinomycetes</taxon>
        <taxon>Mycobacteriales</taxon>
        <taxon>Nocardiaceae</taxon>
        <taxon>Williamsia</taxon>
    </lineage>
</organism>
<dbReference type="InterPro" id="IPR050109">
    <property type="entry name" value="HTH-type_TetR-like_transc_reg"/>
</dbReference>
<feature type="DNA-binding region" description="H-T-H motif" evidence="4">
    <location>
        <begin position="38"/>
        <end position="57"/>
    </location>
</feature>
<dbReference type="SUPFAM" id="SSF46689">
    <property type="entry name" value="Homeodomain-like"/>
    <property type="match status" value="1"/>
</dbReference>
<dbReference type="InterPro" id="IPR001647">
    <property type="entry name" value="HTH_TetR"/>
</dbReference>